<feature type="region of interest" description="Disordered" evidence="1">
    <location>
        <begin position="110"/>
        <end position="139"/>
    </location>
</feature>
<evidence type="ECO:0000256" key="1">
    <source>
        <dbReference type="SAM" id="MobiDB-lite"/>
    </source>
</evidence>
<evidence type="ECO:0000313" key="2">
    <source>
        <dbReference type="EMBL" id="MFF3226195.1"/>
    </source>
</evidence>
<gene>
    <name evidence="2" type="ORF">ACFYV7_25600</name>
</gene>
<reference evidence="2 3" key="1">
    <citation type="submission" date="2024-10" db="EMBL/GenBank/DDBJ databases">
        <title>The Natural Products Discovery Center: Release of the First 8490 Sequenced Strains for Exploring Actinobacteria Biosynthetic Diversity.</title>
        <authorList>
            <person name="Kalkreuter E."/>
            <person name="Kautsar S.A."/>
            <person name="Yang D."/>
            <person name="Bader C.D."/>
            <person name="Teijaro C.N."/>
            <person name="Fluegel L."/>
            <person name="Davis C.M."/>
            <person name="Simpson J.R."/>
            <person name="Lauterbach L."/>
            <person name="Steele A.D."/>
            <person name="Gui C."/>
            <person name="Meng S."/>
            <person name="Li G."/>
            <person name="Viehrig K."/>
            <person name="Ye F."/>
            <person name="Su P."/>
            <person name="Kiefer A.F."/>
            <person name="Nichols A."/>
            <person name="Cepeda A.J."/>
            <person name="Yan W."/>
            <person name="Fan B."/>
            <person name="Jiang Y."/>
            <person name="Adhikari A."/>
            <person name="Zheng C.-J."/>
            <person name="Schuster L."/>
            <person name="Cowan T.M."/>
            <person name="Smanski M.J."/>
            <person name="Chevrette M.G."/>
            <person name="De Carvalho L.P.S."/>
            <person name="Shen B."/>
        </authorList>
    </citation>
    <scope>NUCLEOTIDE SEQUENCE [LARGE SCALE GENOMIC DNA]</scope>
    <source>
        <strain evidence="2 3">NPDC003040</strain>
    </source>
</reference>
<dbReference type="RefSeq" id="WP_387721257.1">
    <property type="nucleotide sequence ID" value="NZ_JBIAPI010000007.1"/>
</dbReference>
<comment type="caution">
    <text evidence="2">The sequence shown here is derived from an EMBL/GenBank/DDBJ whole genome shotgun (WGS) entry which is preliminary data.</text>
</comment>
<dbReference type="EMBL" id="JBIAPI010000007">
    <property type="protein sequence ID" value="MFF3226195.1"/>
    <property type="molecule type" value="Genomic_DNA"/>
</dbReference>
<accession>A0ABW6QY55</accession>
<keyword evidence="3" id="KW-1185">Reference proteome</keyword>
<dbReference type="Proteomes" id="UP001601948">
    <property type="component" value="Unassembled WGS sequence"/>
</dbReference>
<evidence type="ECO:0000313" key="3">
    <source>
        <dbReference type="Proteomes" id="UP001601948"/>
    </source>
</evidence>
<sequence length="211" mass="21759">MERKSPDARGDKRGGRFAVGTALLAVASVGYVVLAAPGTEAESTVDENKNYTCKAEAQVKLTKKGSNLEAATSNVEEPDAAYEECEIGEANGKITDVSYEAKGKMCELTSSKGEGKAMEGEEGGKEGVEGEGKAQNAKVTISVPLKDGAKQGKFTAEFVSDPSSPDGSNTVKVQGTFPAGELQMDSCDAASLPDASTVVVKGTASVVPQDK</sequence>
<feature type="compositionally biased region" description="Basic and acidic residues" evidence="1">
    <location>
        <begin position="113"/>
        <end position="132"/>
    </location>
</feature>
<proteinExistence type="predicted"/>
<protein>
    <recommendedName>
        <fullName evidence="4">Peptidase</fullName>
    </recommendedName>
</protein>
<evidence type="ECO:0008006" key="4">
    <source>
        <dbReference type="Google" id="ProtNLM"/>
    </source>
</evidence>
<name>A0ABW6QY55_9NOCA</name>
<organism evidence="2 3">
    <name type="scientific">Nocardia suismassiliense</name>
    <dbReference type="NCBI Taxonomy" id="2077092"/>
    <lineage>
        <taxon>Bacteria</taxon>
        <taxon>Bacillati</taxon>
        <taxon>Actinomycetota</taxon>
        <taxon>Actinomycetes</taxon>
        <taxon>Mycobacteriales</taxon>
        <taxon>Nocardiaceae</taxon>
        <taxon>Nocardia</taxon>
    </lineage>
</organism>